<dbReference type="InterPro" id="IPR036259">
    <property type="entry name" value="MFS_trans_sf"/>
</dbReference>
<name>A0AA46YNZ6_9ACTN</name>
<dbReference type="InterPro" id="IPR020846">
    <property type="entry name" value="MFS_dom"/>
</dbReference>
<feature type="transmembrane region" description="Helical" evidence="5">
    <location>
        <begin position="56"/>
        <end position="76"/>
    </location>
</feature>
<dbReference type="GO" id="GO:0005886">
    <property type="term" value="C:plasma membrane"/>
    <property type="evidence" value="ECO:0007669"/>
    <property type="project" value="UniProtKB-SubCell"/>
</dbReference>
<comment type="subcellular location">
    <subcellularLocation>
        <location evidence="1">Cell membrane</location>
        <topology evidence="1">Multi-pass membrane protein</topology>
    </subcellularLocation>
</comment>
<feature type="transmembrane region" description="Helical" evidence="5">
    <location>
        <begin position="240"/>
        <end position="260"/>
    </location>
</feature>
<evidence type="ECO:0000256" key="1">
    <source>
        <dbReference type="ARBA" id="ARBA00004651"/>
    </source>
</evidence>
<keyword evidence="2 5" id="KW-0812">Transmembrane</keyword>
<keyword evidence="8" id="KW-1185">Reference proteome</keyword>
<feature type="transmembrane region" description="Helical" evidence="5">
    <location>
        <begin position="317"/>
        <end position="335"/>
    </location>
</feature>
<accession>A0AA46YNZ6</accession>
<evidence type="ECO:0000259" key="6">
    <source>
        <dbReference type="PROSITE" id="PS50850"/>
    </source>
</evidence>
<sequence>MTVSVSEVPAAHSAPRRMSNGALIAVLVAASLPVMSFFGVNVALGQIGAELHASPAVLQLVVATYGITYASLVVIGGRLGDAFGRRRMIQLGLGGFAVASVLCSIAQSPGQLVAARLIQGVAAALIAPQVLATIHASNEGHHRDRAVGMFGATAGVATSIAFLVAGALTSSGVDWLGWRAVFWVTAPVAVVVMFAVARWMPDVRGHSRPQLDLAGVVLLGAAMTLLIGPLTEGRAVGWPAWTWFALAAFVPVAIGFGWWQRRAERTGGMPLVPPSMLAMRSMAVGLAIGAPFFTAFGGFMFVYALCAQSSGMSPLETGVSLLPMSVSFLFASIVAGRLVARFGVSVLTIGAVLAALGYAAVGYAVQQNDPSHVATVLPAMMVCGLGVGLVWSPLFGIVLSQVPAERAGLGSGILITTLQLFLGLGAAVVGSLYLGLVPGRGASDAFGQTLLPLAIAMLVIAGLTRALVPRRERDVATVG</sequence>
<feature type="transmembrane region" description="Helical" evidence="5">
    <location>
        <begin position="88"/>
        <end position="107"/>
    </location>
</feature>
<dbReference type="KEGG" id="sgrg:L0C25_08690"/>
<dbReference type="PROSITE" id="PS50850">
    <property type="entry name" value="MFS"/>
    <property type="match status" value="1"/>
</dbReference>
<feature type="transmembrane region" description="Helical" evidence="5">
    <location>
        <begin position="377"/>
        <end position="399"/>
    </location>
</feature>
<dbReference type="AlphaFoldDB" id="A0AA46YNZ6"/>
<feature type="transmembrane region" description="Helical" evidence="5">
    <location>
        <begin position="21"/>
        <end position="44"/>
    </location>
</feature>
<feature type="transmembrane region" description="Helical" evidence="5">
    <location>
        <begin position="342"/>
        <end position="365"/>
    </location>
</feature>
<dbReference type="Proteomes" id="UP001164390">
    <property type="component" value="Chromosome"/>
</dbReference>
<evidence type="ECO:0000313" key="7">
    <source>
        <dbReference type="EMBL" id="UYM07138.1"/>
    </source>
</evidence>
<dbReference type="Gene3D" id="1.20.1250.20">
    <property type="entry name" value="MFS general substrate transporter like domains"/>
    <property type="match status" value="1"/>
</dbReference>
<dbReference type="Gene3D" id="1.20.1720.10">
    <property type="entry name" value="Multidrug resistance protein D"/>
    <property type="match status" value="1"/>
</dbReference>
<feature type="transmembrane region" description="Helical" evidence="5">
    <location>
        <begin position="146"/>
        <end position="168"/>
    </location>
</feature>
<feature type="transmembrane region" description="Helical" evidence="5">
    <location>
        <begin position="211"/>
        <end position="228"/>
    </location>
</feature>
<dbReference type="PANTHER" id="PTHR42718:SF39">
    <property type="entry name" value="ACTINORHODIN TRANSPORTER-RELATED"/>
    <property type="match status" value="1"/>
</dbReference>
<feature type="transmembrane region" description="Helical" evidence="5">
    <location>
        <begin position="281"/>
        <end position="305"/>
    </location>
</feature>
<feature type="transmembrane region" description="Helical" evidence="5">
    <location>
        <begin position="411"/>
        <end position="433"/>
    </location>
</feature>
<dbReference type="GO" id="GO:0022857">
    <property type="term" value="F:transmembrane transporter activity"/>
    <property type="evidence" value="ECO:0007669"/>
    <property type="project" value="InterPro"/>
</dbReference>
<organism evidence="7 8">
    <name type="scientific">Solicola gregarius</name>
    <dbReference type="NCBI Taxonomy" id="2908642"/>
    <lineage>
        <taxon>Bacteria</taxon>
        <taxon>Bacillati</taxon>
        <taxon>Actinomycetota</taxon>
        <taxon>Actinomycetes</taxon>
        <taxon>Propionibacteriales</taxon>
        <taxon>Nocardioidaceae</taxon>
        <taxon>Solicola</taxon>
    </lineage>
</organism>
<evidence type="ECO:0000313" key="8">
    <source>
        <dbReference type="Proteomes" id="UP001164390"/>
    </source>
</evidence>
<dbReference type="InterPro" id="IPR011701">
    <property type="entry name" value="MFS"/>
</dbReference>
<evidence type="ECO:0000256" key="5">
    <source>
        <dbReference type="SAM" id="Phobius"/>
    </source>
</evidence>
<feature type="domain" description="Major facilitator superfamily (MFS) profile" evidence="6">
    <location>
        <begin position="22"/>
        <end position="472"/>
    </location>
</feature>
<reference evidence="7" key="1">
    <citation type="submission" date="2022-01" db="EMBL/GenBank/DDBJ databases">
        <title>Nocardioidaceae gen. sp. A5X3R13.</title>
        <authorList>
            <person name="Lopez Marin M.A."/>
            <person name="Uhlik O."/>
        </authorList>
    </citation>
    <scope>NUCLEOTIDE SEQUENCE</scope>
    <source>
        <strain evidence="7">A5X3R13</strain>
    </source>
</reference>
<dbReference type="PANTHER" id="PTHR42718">
    <property type="entry name" value="MAJOR FACILITATOR SUPERFAMILY MULTIDRUG TRANSPORTER MFSC"/>
    <property type="match status" value="1"/>
</dbReference>
<dbReference type="RefSeq" id="WP_271636083.1">
    <property type="nucleotide sequence ID" value="NZ_CP094970.1"/>
</dbReference>
<feature type="transmembrane region" description="Helical" evidence="5">
    <location>
        <begin position="445"/>
        <end position="463"/>
    </location>
</feature>
<gene>
    <name evidence="7" type="ORF">L0C25_08690</name>
</gene>
<evidence type="ECO:0000256" key="3">
    <source>
        <dbReference type="ARBA" id="ARBA00022989"/>
    </source>
</evidence>
<feature type="transmembrane region" description="Helical" evidence="5">
    <location>
        <begin position="180"/>
        <end position="199"/>
    </location>
</feature>
<dbReference type="Pfam" id="PF07690">
    <property type="entry name" value="MFS_1"/>
    <property type="match status" value="1"/>
</dbReference>
<proteinExistence type="predicted"/>
<dbReference type="SUPFAM" id="SSF103473">
    <property type="entry name" value="MFS general substrate transporter"/>
    <property type="match status" value="1"/>
</dbReference>
<dbReference type="CDD" id="cd17321">
    <property type="entry name" value="MFS_MMR_MDR_like"/>
    <property type="match status" value="1"/>
</dbReference>
<protein>
    <submittedName>
        <fullName evidence="7">MFS transporter</fullName>
    </submittedName>
</protein>
<evidence type="ECO:0000256" key="4">
    <source>
        <dbReference type="ARBA" id="ARBA00023136"/>
    </source>
</evidence>
<dbReference type="EMBL" id="CP094970">
    <property type="protein sequence ID" value="UYM07138.1"/>
    <property type="molecule type" value="Genomic_DNA"/>
</dbReference>
<feature type="transmembrane region" description="Helical" evidence="5">
    <location>
        <begin position="113"/>
        <end position="134"/>
    </location>
</feature>
<evidence type="ECO:0000256" key="2">
    <source>
        <dbReference type="ARBA" id="ARBA00022692"/>
    </source>
</evidence>
<keyword evidence="3 5" id="KW-1133">Transmembrane helix</keyword>
<keyword evidence="4 5" id="KW-0472">Membrane</keyword>